<gene>
    <name evidence="1" type="ORF">TNCT_501141</name>
</gene>
<organism evidence="1 2">
    <name type="scientific">Trichonephila clavata</name>
    <name type="common">Joro spider</name>
    <name type="synonym">Nephila clavata</name>
    <dbReference type="NCBI Taxonomy" id="2740835"/>
    <lineage>
        <taxon>Eukaryota</taxon>
        <taxon>Metazoa</taxon>
        <taxon>Ecdysozoa</taxon>
        <taxon>Arthropoda</taxon>
        <taxon>Chelicerata</taxon>
        <taxon>Arachnida</taxon>
        <taxon>Araneae</taxon>
        <taxon>Araneomorphae</taxon>
        <taxon>Entelegynae</taxon>
        <taxon>Araneoidea</taxon>
        <taxon>Nephilidae</taxon>
        <taxon>Trichonephila</taxon>
    </lineage>
</organism>
<protein>
    <submittedName>
        <fullName evidence="1">Uncharacterized protein</fullName>
    </submittedName>
</protein>
<dbReference type="AlphaFoldDB" id="A0A8X6FZ86"/>
<reference evidence="1" key="1">
    <citation type="submission" date="2020-07" db="EMBL/GenBank/DDBJ databases">
        <title>Multicomponent nature underlies the extraordinary mechanical properties of spider dragline silk.</title>
        <authorList>
            <person name="Kono N."/>
            <person name="Nakamura H."/>
            <person name="Mori M."/>
            <person name="Yoshida Y."/>
            <person name="Ohtoshi R."/>
            <person name="Malay A.D."/>
            <person name="Moran D.A.P."/>
            <person name="Tomita M."/>
            <person name="Numata K."/>
            <person name="Arakawa K."/>
        </authorList>
    </citation>
    <scope>NUCLEOTIDE SEQUENCE</scope>
</reference>
<sequence>MWSCIFEDDNHCPFREFTAVCELTPLLPHTSQIPISRQFFSMCGMNFHVVFVRFSSLVPKETNPTSLFLRRGVVKYNHHLQQTSAVPCPKATFRYGRTSNPRKVHH</sequence>
<evidence type="ECO:0000313" key="2">
    <source>
        <dbReference type="Proteomes" id="UP000887116"/>
    </source>
</evidence>
<evidence type="ECO:0000313" key="1">
    <source>
        <dbReference type="EMBL" id="GFQ70558.1"/>
    </source>
</evidence>
<proteinExistence type="predicted"/>
<dbReference type="Proteomes" id="UP000887116">
    <property type="component" value="Unassembled WGS sequence"/>
</dbReference>
<dbReference type="EMBL" id="BMAO01001017">
    <property type="protein sequence ID" value="GFQ70558.1"/>
    <property type="molecule type" value="Genomic_DNA"/>
</dbReference>
<name>A0A8X6FZ86_TRICU</name>
<accession>A0A8X6FZ86</accession>
<keyword evidence="2" id="KW-1185">Reference proteome</keyword>
<comment type="caution">
    <text evidence="1">The sequence shown here is derived from an EMBL/GenBank/DDBJ whole genome shotgun (WGS) entry which is preliminary data.</text>
</comment>